<dbReference type="Proteomes" id="UP000694621">
    <property type="component" value="Unplaced"/>
</dbReference>
<evidence type="ECO:0000256" key="15">
    <source>
        <dbReference type="ARBA" id="ARBA00039537"/>
    </source>
</evidence>
<evidence type="ECO:0000256" key="7">
    <source>
        <dbReference type="ARBA" id="ARBA00022759"/>
    </source>
</evidence>
<evidence type="ECO:0000256" key="9">
    <source>
        <dbReference type="ARBA" id="ARBA00022801"/>
    </source>
</evidence>
<dbReference type="PANTHER" id="PTHR22891">
    <property type="entry name" value="EUKARYOTIC TRANSLATION INITIATION FACTOR 2C"/>
    <property type="match status" value="1"/>
</dbReference>
<feature type="domain" description="Piwi" evidence="18">
    <location>
        <begin position="463"/>
        <end position="750"/>
    </location>
</feature>
<dbReference type="FunFam" id="2.170.260.10:FF:000003">
    <property type="entry name" value="Piwi-like RNA-mediated gene silencing 2"/>
    <property type="match status" value="1"/>
</dbReference>
<evidence type="ECO:0000256" key="4">
    <source>
        <dbReference type="ARBA" id="ARBA00022481"/>
    </source>
</evidence>
<dbReference type="Gene3D" id="2.170.260.10">
    <property type="entry name" value="paz domain"/>
    <property type="match status" value="1"/>
</dbReference>
<dbReference type="FunFam" id="3.40.50.2300:FF:000141">
    <property type="entry name" value="piwi-like protein 2 isoform X1"/>
    <property type="match status" value="1"/>
</dbReference>
<evidence type="ECO:0000256" key="13">
    <source>
        <dbReference type="ARBA" id="ARBA00023254"/>
    </source>
</evidence>
<dbReference type="GO" id="GO:0006417">
    <property type="term" value="P:regulation of translation"/>
    <property type="evidence" value="ECO:0007669"/>
    <property type="project" value="UniProtKB-KW"/>
</dbReference>
<sequence>MSVCLSSSVFVCREPLKKAGTKGNSITIGSNYIPIRCKNEAVFQYHVTFTPNVEALSMRFGMMKDHRSTTGEVVAFDGSILYLPKRLDEVRSLSSDSHPILCFCRCVLQTILIIPYYFTFPYRVMKIVGLKLVGRDHYDPSNAIVLGKHRLQVWPGYSTCIKETDGGLYLGVDVSHKVLRNDSVLNIMGVIYQQSPEHFQDECTKEFVGAIVITRYNNRTYRIDDIKWSKSPKDSFTLADGSETTFIDYYRKNYGITVKEIDQPLLVHRPKERSKPGGKQIITGEILLLPELSFMTGIPEKMRKDFRAMKDLTVHINVSAEQHTHSIKQLLQNINSNPEALNELQRWGLEISPEILMTQGRTLPMETICLQSASFVSSSSADWSREVVRDASISSIPLYCWAVFYPRRAAEQAEELVTMFGKVAGPIGIKLERPIRVELRDDRTETYVKSIQSQLTSEPNVQLVVCIITGNRDDLYSAIKKLCCVQSPCPSQAINVRTISQPQKLRSIAQKILLQMNCKLGGELWTVSVPLKHLMVIGVDVHHDVSKKKRSVMGFVASLNRFFYLNPVSWLSLVTCPHSLTINFTLKYKKYFKILFFKIVIYRDGVSDGQLKTVEQYEIPQILKCFETFPNYEPKLTFIVVQKRISTTLYSYGGERFGTPPPGTVLDHTVTNKDWSVVDFFLMAHSIRQGCGLPTHYISVYNTANLTPDHLQRLTFKMCHLYWNWPGTIRVPAPCKYAHKLAFLSGQYLHSEPAIQLADKLYFL</sequence>
<accession>A0A8B9KR46</accession>
<keyword evidence="6" id="KW-0540">Nuclease</keyword>
<evidence type="ECO:0000256" key="2">
    <source>
        <dbReference type="ARBA" id="ARBA00004496"/>
    </source>
</evidence>
<keyword evidence="12" id="KW-0943">RNA-mediated gene silencing</keyword>
<dbReference type="Pfam" id="PF02170">
    <property type="entry name" value="PAZ"/>
    <property type="match status" value="1"/>
</dbReference>
<dbReference type="InterPro" id="IPR036397">
    <property type="entry name" value="RNaseH_sf"/>
</dbReference>
<evidence type="ECO:0000256" key="14">
    <source>
        <dbReference type="ARBA" id="ARBA00038291"/>
    </source>
</evidence>
<dbReference type="SMART" id="SM00950">
    <property type="entry name" value="Piwi"/>
    <property type="match status" value="1"/>
</dbReference>
<dbReference type="AlphaFoldDB" id="A0A8B9KR46"/>
<evidence type="ECO:0000256" key="5">
    <source>
        <dbReference type="ARBA" id="ARBA00022490"/>
    </source>
</evidence>
<evidence type="ECO:0000313" key="20">
    <source>
        <dbReference type="Proteomes" id="UP000694621"/>
    </source>
</evidence>
<dbReference type="SUPFAM" id="SSF53098">
    <property type="entry name" value="Ribonuclease H-like"/>
    <property type="match status" value="1"/>
</dbReference>
<dbReference type="Pfam" id="PF23278">
    <property type="entry name" value="Piwi_N"/>
    <property type="match status" value="1"/>
</dbReference>
<dbReference type="GO" id="GO:0031047">
    <property type="term" value="P:regulatory ncRNA-mediated gene silencing"/>
    <property type="evidence" value="ECO:0007669"/>
    <property type="project" value="UniProtKB-KW"/>
</dbReference>
<evidence type="ECO:0000256" key="16">
    <source>
        <dbReference type="ARBA" id="ARBA00064066"/>
    </source>
</evidence>
<dbReference type="GO" id="GO:0034584">
    <property type="term" value="F:piRNA binding"/>
    <property type="evidence" value="ECO:0007669"/>
    <property type="project" value="UniProtKB-ARBA"/>
</dbReference>
<keyword evidence="4" id="KW-0488">Methylation</keyword>
<reference evidence="19" key="1">
    <citation type="submission" date="2025-08" db="UniProtKB">
        <authorList>
            <consortium name="Ensembl"/>
        </authorList>
    </citation>
    <scope>IDENTIFICATION</scope>
</reference>
<feature type="domain" description="PAZ" evidence="17">
    <location>
        <begin position="183"/>
        <end position="297"/>
    </location>
</feature>
<dbReference type="InterPro" id="IPR003165">
    <property type="entry name" value="Piwi"/>
</dbReference>
<dbReference type="Pfam" id="PF02171">
    <property type="entry name" value="Piwi"/>
    <property type="match status" value="1"/>
</dbReference>
<organism evidence="19 20">
    <name type="scientific">Astyanax mexicanus</name>
    <name type="common">Blind cave fish</name>
    <name type="synonym">Astyanax fasciatus mexicanus</name>
    <dbReference type="NCBI Taxonomy" id="7994"/>
    <lineage>
        <taxon>Eukaryota</taxon>
        <taxon>Metazoa</taxon>
        <taxon>Chordata</taxon>
        <taxon>Craniata</taxon>
        <taxon>Vertebrata</taxon>
        <taxon>Euteleostomi</taxon>
        <taxon>Actinopterygii</taxon>
        <taxon>Neopterygii</taxon>
        <taxon>Teleostei</taxon>
        <taxon>Ostariophysi</taxon>
        <taxon>Characiformes</taxon>
        <taxon>Characoidei</taxon>
        <taxon>Acestrorhamphidae</taxon>
        <taxon>Acestrorhamphinae</taxon>
        <taxon>Astyanax</taxon>
    </lineage>
</organism>
<evidence type="ECO:0000259" key="18">
    <source>
        <dbReference type="PROSITE" id="PS50822"/>
    </source>
</evidence>
<comment type="subunit">
    <text evidence="16">Component of the PET complex.</text>
</comment>
<dbReference type="SUPFAM" id="SSF101690">
    <property type="entry name" value="PAZ domain"/>
    <property type="match status" value="1"/>
</dbReference>
<evidence type="ECO:0000256" key="12">
    <source>
        <dbReference type="ARBA" id="ARBA00023158"/>
    </source>
</evidence>
<dbReference type="GO" id="GO:0030154">
    <property type="term" value="P:cell differentiation"/>
    <property type="evidence" value="ECO:0007669"/>
    <property type="project" value="UniProtKB-KW"/>
</dbReference>
<keyword evidence="13" id="KW-0469">Meiosis</keyword>
<evidence type="ECO:0000256" key="10">
    <source>
        <dbReference type="ARBA" id="ARBA00022845"/>
    </source>
</evidence>
<name>A0A8B9KR46_ASTMX</name>
<evidence type="ECO:0000256" key="8">
    <source>
        <dbReference type="ARBA" id="ARBA00022782"/>
    </source>
</evidence>
<dbReference type="FunFam" id="3.30.420.10:FF:000014">
    <property type="entry name" value="Piwi-like RNA-mediated gene silencing 1"/>
    <property type="match status" value="1"/>
</dbReference>
<keyword evidence="5" id="KW-0963">Cytoplasm</keyword>
<comment type="cofactor">
    <cofactor evidence="1">
        <name>Mg(2+)</name>
        <dbReference type="ChEBI" id="CHEBI:18420"/>
    </cofactor>
</comment>
<dbReference type="CDD" id="cd02845">
    <property type="entry name" value="PAZ_piwi_like"/>
    <property type="match status" value="1"/>
</dbReference>
<evidence type="ECO:0000313" key="19">
    <source>
        <dbReference type="Ensembl" id="ENSAMXP00005039515.1"/>
    </source>
</evidence>
<comment type="similarity">
    <text evidence="14">Belongs to the argonaute family. Piwi subfamily.</text>
</comment>
<evidence type="ECO:0000256" key="6">
    <source>
        <dbReference type="ARBA" id="ARBA00022722"/>
    </source>
</evidence>
<dbReference type="Ensembl" id="ENSAMXT00005043025.1">
    <property type="protein sequence ID" value="ENSAMXP00005039515.1"/>
    <property type="gene ID" value="ENSAMXG00005015775.1"/>
</dbReference>
<dbReference type="InterPro" id="IPR003100">
    <property type="entry name" value="PAZ_dom"/>
</dbReference>
<comment type="subcellular location">
    <subcellularLocation>
        <location evidence="2">Cytoplasm</location>
    </subcellularLocation>
</comment>
<dbReference type="Gene3D" id="3.30.420.10">
    <property type="entry name" value="Ribonuclease H-like superfamily/Ribonuclease H"/>
    <property type="match status" value="1"/>
</dbReference>
<dbReference type="InterPro" id="IPR012337">
    <property type="entry name" value="RNaseH-like_sf"/>
</dbReference>
<evidence type="ECO:0000256" key="1">
    <source>
        <dbReference type="ARBA" id="ARBA00001946"/>
    </source>
</evidence>
<dbReference type="GO" id="GO:0043186">
    <property type="term" value="C:P granule"/>
    <property type="evidence" value="ECO:0007669"/>
    <property type="project" value="UniProtKB-ARBA"/>
</dbReference>
<proteinExistence type="inferred from homology"/>
<evidence type="ECO:0000256" key="3">
    <source>
        <dbReference type="ARBA" id="ARBA00022473"/>
    </source>
</evidence>
<dbReference type="PROSITE" id="PS50822">
    <property type="entry name" value="PIWI"/>
    <property type="match status" value="1"/>
</dbReference>
<dbReference type="InterPro" id="IPR036085">
    <property type="entry name" value="PAZ_dom_sf"/>
</dbReference>
<dbReference type="GO" id="GO:0016787">
    <property type="term" value="F:hydrolase activity"/>
    <property type="evidence" value="ECO:0007669"/>
    <property type="project" value="UniProtKB-KW"/>
</dbReference>
<keyword evidence="8" id="KW-0221">Differentiation</keyword>
<keyword evidence="11" id="KW-0694">RNA-binding</keyword>
<dbReference type="GO" id="GO:0004519">
    <property type="term" value="F:endonuclease activity"/>
    <property type="evidence" value="ECO:0007669"/>
    <property type="project" value="UniProtKB-KW"/>
</dbReference>
<protein>
    <recommendedName>
        <fullName evidence="15">Piwi-like protein 2</fullName>
    </recommendedName>
</protein>
<dbReference type="InterPro" id="IPR014811">
    <property type="entry name" value="ArgoL1"/>
</dbReference>
<keyword evidence="7" id="KW-0255">Endonuclease</keyword>
<dbReference type="SMART" id="SM00949">
    <property type="entry name" value="PAZ"/>
    <property type="match status" value="1"/>
</dbReference>
<dbReference type="Pfam" id="PF08699">
    <property type="entry name" value="ArgoL1"/>
    <property type="match status" value="1"/>
</dbReference>
<dbReference type="PROSITE" id="PS50821">
    <property type="entry name" value="PAZ"/>
    <property type="match status" value="1"/>
</dbReference>
<evidence type="ECO:0000259" key="17">
    <source>
        <dbReference type="PROSITE" id="PS50821"/>
    </source>
</evidence>
<dbReference type="GO" id="GO:0051321">
    <property type="term" value="P:meiotic cell cycle"/>
    <property type="evidence" value="ECO:0007669"/>
    <property type="project" value="UniProtKB-KW"/>
</dbReference>
<dbReference type="Gene3D" id="3.40.50.2300">
    <property type="match status" value="1"/>
</dbReference>
<evidence type="ECO:0000256" key="11">
    <source>
        <dbReference type="ARBA" id="ARBA00022884"/>
    </source>
</evidence>
<keyword evidence="10" id="KW-0810">Translation regulation</keyword>
<dbReference type="CDD" id="cd04658">
    <property type="entry name" value="Piwi_piwi-like_Euk"/>
    <property type="match status" value="1"/>
</dbReference>
<keyword evidence="9" id="KW-0378">Hydrolase</keyword>
<keyword evidence="3" id="KW-0217">Developmental protein</keyword>